<protein>
    <submittedName>
        <fullName evidence="1">Uncharacterized protein</fullName>
    </submittedName>
</protein>
<proteinExistence type="predicted"/>
<evidence type="ECO:0000313" key="2">
    <source>
        <dbReference type="Proteomes" id="UP000053268"/>
    </source>
</evidence>
<reference evidence="1 2" key="1">
    <citation type="journal article" date="2015" name="Nat. Commun.">
        <title>Outbred genome sequencing and CRISPR/Cas9 gene editing in butterflies.</title>
        <authorList>
            <person name="Li X."/>
            <person name="Fan D."/>
            <person name="Zhang W."/>
            <person name="Liu G."/>
            <person name="Zhang L."/>
            <person name="Zhao L."/>
            <person name="Fang X."/>
            <person name="Chen L."/>
            <person name="Dong Y."/>
            <person name="Chen Y."/>
            <person name="Ding Y."/>
            <person name="Zhao R."/>
            <person name="Feng M."/>
            <person name="Zhu Y."/>
            <person name="Feng Y."/>
            <person name="Jiang X."/>
            <person name="Zhu D."/>
            <person name="Xiang H."/>
            <person name="Feng X."/>
            <person name="Li S."/>
            <person name="Wang J."/>
            <person name="Zhang G."/>
            <person name="Kronforst M.R."/>
            <person name="Wang W."/>
        </authorList>
    </citation>
    <scope>NUCLEOTIDE SEQUENCE [LARGE SCALE GENOMIC DNA]</scope>
    <source>
        <strain evidence="1">Ya'a_city_454_Px</strain>
        <tissue evidence="1">Whole body</tissue>
    </source>
</reference>
<dbReference type="AlphaFoldDB" id="A0A194PEB1"/>
<keyword evidence="2" id="KW-1185">Reference proteome</keyword>
<evidence type="ECO:0000313" key="1">
    <source>
        <dbReference type="EMBL" id="KPI91602.1"/>
    </source>
</evidence>
<accession>A0A194PEB1</accession>
<gene>
    <name evidence="1" type="ORF">RR46_15106</name>
</gene>
<dbReference type="STRING" id="66420.A0A194PEB1"/>
<dbReference type="EMBL" id="KQ459606">
    <property type="protein sequence ID" value="KPI91602.1"/>
    <property type="molecule type" value="Genomic_DNA"/>
</dbReference>
<dbReference type="Proteomes" id="UP000053268">
    <property type="component" value="Unassembled WGS sequence"/>
</dbReference>
<name>A0A194PEB1_PAPXU</name>
<sequence>MKYLDQTIKLFKEGTAPFSQNITTVDPGEDVKDINFTLHENPDTEEFATESFNVEKLSKPFTLKATLENSKISLQVE</sequence>
<organism evidence="1 2">
    <name type="scientific">Papilio xuthus</name>
    <name type="common">Asian swallowtail butterfly</name>
    <dbReference type="NCBI Taxonomy" id="66420"/>
    <lineage>
        <taxon>Eukaryota</taxon>
        <taxon>Metazoa</taxon>
        <taxon>Ecdysozoa</taxon>
        <taxon>Arthropoda</taxon>
        <taxon>Hexapoda</taxon>
        <taxon>Insecta</taxon>
        <taxon>Pterygota</taxon>
        <taxon>Neoptera</taxon>
        <taxon>Endopterygota</taxon>
        <taxon>Lepidoptera</taxon>
        <taxon>Glossata</taxon>
        <taxon>Ditrysia</taxon>
        <taxon>Papilionoidea</taxon>
        <taxon>Papilionidae</taxon>
        <taxon>Papilioninae</taxon>
        <taxon>Papilio</taxon>
    </lineage>
</organism>